<evidence type="ECO:0000313" key="10">
    <source>
        <dbReference type="EMBL" id="PVV01172.1"/>
    </source>
</evidence>
<feature type="transmembrane region" description="Helical" evidence="7">
    <location>
        <begin position="35"/>
        <end position="56"/>
    </location>
</feature>
<dbReference type="STRING" id="133381.A0A2T9Z9D8"/>
<feature type="signal peptide" evidence="8">
    <location>
        <begin position="1"/>
        <end position="19"/>
    </location>
</feature>
<organism evidence="10 11">
    <name type="scientific">Smittium megazygosporum</name>
    <dbReference type="NCBI Taxonomy" id="133381"/>
    <lineage>
        <taxon>Eukaryota</taxon>
        <taxon>Fungi</taxon>
        <taxon>Fungi incertae sedis</taxon>
        <taxon>Zoopagomycota</taxon>
        <taxon>Kickxellomycotina</taxon>
        <taxon>Harpellomycetes</taxon>
        <taxon>Harpellales</taxon>
        <taxon>Legeriomycetaceae</taxon>
        <taxon>Smittium</taxon>
    </lineage>
</organism>
<gene>
    <name evidence="10" type="ORF">BB560_004420</name>
</gene>
<evidence type="ECO:0000259" key="9">
    <source>
        <dbReference type="Pfam" id="PF13886"/>
    </source>
</evidence>
<dbReference type="Proteomes" id="UP000245609">
    <property type="component" value="Unassembled WGS sequence"/>
</dbReference>
<dbReference type="EMBL" id="MBFS01001309">
    <property type="protein sequence ID" value="PVV01172.1"/>
    <property type="molecule type" value="Genomic_DNA"/>
</dbReference>
<accession>A0A2T9Z9D8</accession>
<feature type="chain" id="PRO_5015506982" description="Transmembrane protein 198" evidence="8">
    <location>
        <begin position="20"/>
        <end position="256"/>
    </location>
</feature>
<evidence type="ECO:0000256" key="8">
    <source>
        <dbReference type="SAM" id="SignalP"/>
    </source>
</evidence>
<dbReference type="PANTHER" id="PTHR31247">
    <property type="entry name" value="TRANSMEMBRANE PROTEIN 198 FAMILY MEMBER"/>
    <property type="match status" value="1"/>
</dbReference>
<evidence type="ECO:0000256" key="1">
    <source>
        <dbReference type="ARBA" id="ARBA00004141"/>
    </source>
</evidence>
<keyword evidence="3 7" id="KW-0812">Transmembrane</keyword>
<comment type="caution">
    <text evidence="10">The sequence shown here is derived from an EMBL/GenBank/DDBJ whole genome shotgun (WGS) entry which is preliminary data.</text>
</comment>
<feature type="transmembrane region" description="Helical" evidence="7">
    <location>
        <begin position="120"/>
        <end position="141"/>
    </location>
</feature>
<evidence type="ECO:0000256" key="5">
    <source>
        <dbReference type="ARBA" id="ARBA00023136"/>
    </source>
</evidence>
<feature type="transmembrane region" description="Helical" evidence="7">
    <location>
        <begin position="147"/>
        <end position="168"/>
    </location>
</feature>
<evidence type="ECO:0000256" key="4">
    <source>
        <dbReference type="ARBA" id="ARBA00022989"/>
    </source>
</evidence>
<reference evidence="10 11" key="1">
    <citation type="journal article" date="2018" name="MBio">
        <title>Comparative Genomics Reveals the Core Gene Toolbox for the Fungus-Insect Symbiosis.</title>
        <authorList>
            <person name="Wang Y."/>
            <person name="Stata M."/>
            <person name="Wang W."/>
            <person name="Stajich J.E."/>
            <person name="White M.M."/>
            <person name="Moncalvo J.M."/>
        </authorList>
    </citation>
    <scope>NUCLEOTIDE SEQUENCE [LARGE SCALE GENOMIC DNA]</scope>
    <source>
        <strain evidence="10 11">SC-DP-2</strain>
    </source>
</reference>
<evidence type="ECO:0000256" key="3">
    <source>
        <dbReference type="ARBA" id="ARBA00022692"/>
    </source>
</evidence>
<feature type="domain" description="TM7S3/TM198-like" evidence="9">
    <location>
        <begin position="42"/>
        <end position="237"/>
    </location>
</feature>
<dbReference type="AlphaFoldDB" id="A0A2T9Z9D8"/>
<dbReference type="GO" id="GO:0005886">
    <property type="term" value="C:plasma membrane"/>
    <property type="evidence" value="ECO:0007669"/>
    <property type="project" value="TreeGrafter"/>
</dbReference>
<proteinExistence type="inferred from homology"/>
<sequence length="256" mass="27701">MNFLLSFFFLLLSATGVMGFDFKASKINIDKNELSGSDIVAGIVLIVIGLVTALLGERGVPALVFRSTALFGLMITIVVMYKIRPPTDTETNIVIYYICAGVGIGALLGRLALICYKVGIFILGVLCGLALGAFILTWSGIGIFHQQWLRILFLAIFAAIGGVLILFLEKPTIIIGSSILGAYITFIGIDCFARTGYKDVFFNILRGVNGGKSHDNKVYAMLGTTVAFALVAIFVQFRSSEPEVQTAEDENHPETK</sequence>
<comment type="subcellular location">
    <subcellularLocation>
        <location evidence="1">Membrane</location>
        <topology evidence="1">Multi-pass membrane protein</topology>
    </subcellularLocation>
</comment>
<feature type="transmembrane region" description="Helical" evidence="7">
    <location>
        <begin position="93"/>
        <end position="113"/>
    </location>
</feature>
<evidence type="ECO:0000256" key="6">
    <source>
        <dbReference type="ARBA" id="ARBA00049737"/>
    </source>
</evidence>
<dbReference type="Pfam" id="PF13886">
    <property type="entry name" value="TM7S3_TM198"/>
    <property type="match status" value="1"/>
</dbReference>
<feature type="transmembrane region" description="Helical" evidence="7">
    <location>
        <begin position="63"/>
        <end position="81"/>
    </location>
</feature>
<comment type="similarity">
    <text evidence="2">Belongs to the TMEM198 family.</text>
</comment>
<dbReference type="PANTHER" id="PTHR31247:SF5">
    <property type="entry name" value="DUF4203 DOMAIN-CONTAINING PROTEIN"/>
    <property type="match status" value="1"/>
</dbReference>
<protein>
    <recommendedName>
        <fullName evidence="6">Transmembrane protein 198</fullName>
    </recommendedName>
</protein>
<keyword evidence="5 7" id="KW-0472">Membrane</keyword>
<keyword evidence="8" id="KW-0732">Signal</keyword>
<name>A0A2T9Z9D8_9FUNG</name>
<keyword evidence="4 7" id="KW-1133">Transmembrane helix</keyword>
<evidence type="ECO:0000313" key="11">
    <source>
        <dbReference type="Proteomes" id="UP000245609"/>
    </source>
</evidence>
<dbReference type="InterPro" id="IPR040236">
    <property type="entry name" value="TMEM198"/>
</dbReference>
<feature type="transmembrane region" description="Helical" evidence="7">
    <location>
        <begin position="180"/>
        <end position="197"/>
    </location>
</feature>
<dbReference type="InterPro" id="IPR025256">
    <property type="entry name" value="TM7S3/TM198-like_dom"/>
</dbReference>
<evidence type="ECO:0000256" key="2">
    <source>
        <dbReference type="ARBA" id="ARBA00006244"/>
    </source>
</evidence>
<dbReference type="OrthoDB" id="102260at2759"/>
<evidence type="ECO:0000256" key="7">
    <source>
        <dbReference type="SAM" id="Phobius"/>
    </source>
</evidence>
<keyword evidence="11" id="KW-1185">Reference proteome</keyword>
<feature type="transmembrane region" description="Helical" evidence="7">
    <location>
        <begin position="217"/>
        <end position="235"/>
    </location>
</feature>